<dbReference type="InterPro" id="IPR000086">
    <property type="entry name" value="NUDIX_hydrolase_dom"/>
</dbReference>
<dbReference type="Proteomes" id="UP001595872">
    <property type="component" value="Unassembled WGS sequence"/>
</dbReference>
<dbReference type="Pfam" id="PF00293">
    <property type="entry name" value="NUDIX"/>
    <property type="match status" value="1"/>
</dbReference>
<proteinExistence type="predicted"/>
<dbReference type="RefSeq" id="WP_378252298.1">
    <property type="nucleotide sequence ID" value="NZ_JBHSIT010000001.1"/>
</dbReference>
<dbReference type="EMBL" id="JBHSIT010000001">
    <property type="protein sequence ID" value="MFC4906613.1"/>
    <property type="molecule type" value="Genomic_DNA"/>
</dbReference>
<evidence type="ECO:0000313" key="2">
    <source>
        <dbReference type="EMBL" id="MFC4906613.1"/>
    </source>
</evidence>
<comment type="caution">
    <text evidence="2">The sequence shown here is derived from an EMBL/GenBank/DDBJ whole genome shotgun (WGS) entry which is preliminary data.</text>
</comment>
<sequence>MTTDSSPPRCDNASVGVIITGPAGFLMFDRATFPAGTAPVAGHVFDAHDGYTDAAAAEVEEELGLSVTSLELVTGGWRANRCRRTPGPRGIGHHWQVFVAEVAGTLSPSPRETRNARWLHINQVQDLATRTADYAAGRLPATEYRCAGGMEPVWLRWFCDLGGIRVRPDDLTAVDALAAHPHLIPGATSAALLAHTDLDRQEGLRPCDP</sequence>
<dbReference type="Gene3D" id="3.90.79.10">
    <property type="entry name" value="Nucleoside Triphosphate Pyrophosphohydrolase"/>
    <property type="match status" value="1"/>
</dbReference>
<organism evidence="2 3">
    <name type="scientific">Actinomadura gamaensis</name>
    <dbReference type="NCBI Taxonomy" id="1763541"/>
    <lineage>
        <taxon>Bacteria</taxon>
        <taxon>Bacillati</taxon>
        <taxon>Actinomycetota</taxon>
        <taxon>Actinomycetes</taxon>
        <taxon>Streptosporangiales</taxon>
        <taxon>Thermomonosporaceae</taxon>
        <taxon>Actinomadura</taxon>
    </lineage>
</organism>
<dbReference type="SUPFAM" id="SSF55811">
    <property type="entry name" value="Nudix"/>
    <property type="match status" value="1"/>
</dbReference>
<name>A0ABV9TT21_9ACTN</name>
<evidence type="ECO:0000259" key="1">
    <source>
        <dbReference type="PROSITE" id="PS51462"/>
    </source>
</evidence>
<dbReference type="PROSITE" id="PS51462">
    <property type="entry name" value="NUDIX"/>
    <property type="match status" value="1"/>
</dbReference>
<evidence type="ECO:0000313" key="3">
    <source>
        <dbReference type="Proteomes" id="UP001595872"/>
    </source>
</evidence>
<dbReference type="InterPro" id="IPR015797">
    <property type="entry name" value="NUDIX_hydrolase-like_dom_sf"/>
</dbReference>
<keyword evidence="3" id="KW-1185">Reference proteome</keyword>
<reference evidence="3" key="1">
    <citation type="journal article" date="2019" name="Int. J. Syst. Evol. Microbiol.">
        <title>The Global Catalogue of Microorganisms (GCM) 10K type strain sequencing project: providing services to taxonomists for standard genome sequencing and annotation.</title>
        <authorList>
            <consortium name="The Broad Institute Genomics Platform"/>
            <consortium name="The Broad Institute Genome Sequencing Center for Infectious Disease"/>
            <person name="Wu L."/>
            <person name="Ma J."/>
        </authorList>
    </citation>
    <scope>NUCLEOTIDE SEQUENCE [LARGE SCALE GENOMIC DNA]</scope>
    <source>
        <strain evidence="3">KLKA75</strain>
    </source>
</reference>
<accession>A0ABV9TT21</accession>
<feature type="domain" description="Nudix hydrolase" evidence="1">
    <location>
        <begin position="8"/>
        <end position="144"/>
    </location>
</feature>
<gene>
    <name evidence="2" type="ORF">ACFPCY_04735</name>
</gene>
<protein>
    <submittedName>
        <fullName evidence="2">NUDIX domain-containing protein</fullName>
    </submittedName>
</protein>